<dbReference type="Proteomes" id="UP000663831">
    <property type="component" value="Unassembled WGS sequence"/>
</dbReference>
<feature type="transmembrane region" description="Helical" evidence="1">
    <location>
        <begin position="47"/>
        <end position="68"/>
    </location>
</feature>
<keyword evidence="1" id="KW-1133">Transmembrane helix</keyword>
<proteinExistence type="predicted"/>
<evidence type="ECO:0000313" key="3">
    <source>
        <dbReference type="Proteomes" id="UP000663831"/>
    </source>
</evidence>
<keyword evidence="1" id="KW-0812">Transmembrane</keyword>
<feature type="transmembrane region" description="Helical" evidence="1">
    <location>
        <begin position="119"/>
        <end position="142"/>
    </location>
</feature>
<organism evidence="2 3">
    <name type="scientific">Rhizoctonia solani</name>
    <dbReference type="NCBI Taxonomy" id="456999"/>
    <lineage>
        <taxon>Eukaryota</taxon>
        <taxon>Fungi</taxon>
        <taxon>Dikarya</taxon>
        <taxon>Basidiomycota</taxon>
        <taxon>Agaricomycotina</taxon>
        <taxon>Agaricomycetes</taxon>
        <taxon>Cantharellales</taxon>
        <taxon>Ceratobasidiaceae</taxon>
        <taxon>Rhizoctonia</taxon>
    </lineage>
</organism>
<accession>A0A8H3ANW5</accession>
<comment type="caution">
    <text evidence="2">The sequence shown here is derived from an EMBL/GenBank/DDBJ whole genome shotgun (WGS) entry which is preliminary data.</text>
</comment>
<keyword evidence="1" id="KW-0472">Membrane</keyword>
<reference evidence="2" key="1">
    <citation type="submission" date="2021-01" db="EMBL/GenBank/DDBJ databases">
        <authorList>
            <person name="Kaushik A."/>
        </authorList>
    </citation>
    <scope>NUCLEOTIDE SEQUENCE</scope>
    <source>
        <strain evidence="2">AG3-1AP</strain>
    </source>
</reference>
<protein>
    <recommendedName>
        <fullName evidence="4">Transmembrane protein</fullName>
    </recommendedName>
</protein>
<dbReference type="AlphaFoldDB" id="A0A8H3ANW5"/>
<feature type="transmembrane region" description="Helical" evidence="1">
    <location>
        <begin position="219"/>
        <end position="240"/>
    </location>
</feature>
<dbReference type="EMBL" id="CAJMWV010001379">
    <property type="protein sequence ID" value="CAE6435694.1"/>
    <property type="molecule type" value="Genomic_DNA"/>
</dbReference>
<feature type="transmembrane region" description="Helical" evidence="1">
    <location>
        <begin position="12"/>
        <end position="35"/>
    </location>
</feature>
<sequence length="687" mass="77119">MLFTRPPILTWQYWISFLRLITGIYGIVYCAWMVEYYPNPSDPFDKYMLLSLLLWIWVVITDLFVMTMDFNRTSTYLGCIAAQVTINFTLVVLIAVCIGLELTRFGLYTYIGSRGHPKAVALGISLPLAALCSFCLLAINLWPVSILRSKLSVKHILRTNTKDAFLVEHTPTACTLNTLGRPRHIVAPLPSPRKVYAASYVALHSLWIRIPEPRRWPGIIYAVLCHIGRLTTVFCIRLFFRRVSPVESRMYAVFRNTFAVASMGVLAFRAATALQQAQNHVGTRIASADCDGRASPIHKIGILMEHRYSQNININVATFSDHPWDQPLLDLTDVLDTGSCARTFLVPPRHDLSDQSLELWTCRNQPQIISQSDSYNSKPGAFVDGIHITVNNLIPESALAPNQVPLVWLFNLEEYSVGRNLTPVNDVRAYLPPWRPHRGLHVEAEANLITRRFIKSSIMRDIILNAEPAYRPLSLYPIVESSTDMLNGSASQPIRFGRATATIRTSLNPGLMYFRTQADQQPLDPIIRAEACDFIEDYRSGTVLDVVGSVGGLFALLHAAHVLLFGRPLLWGLTGAKLITPFGLLGACSSREFKRRLKDHYHKQSPENGSDTMRIGAFLRDFVIEFGPADIDIEHQQVQQLAPSTSTLVVNDKNADEIRIPLMQMESSQSVNRTFTPVLKAKQGGYP</sequence>
<evidence type="ECO:0000256" key="1">
    <source>
        <dbReference type="SAM" id="Phobius"/>
    </source>
</evidence>
<name>A0A8H3ANW5_9AGAM</name>
<gene>
    <name evidence="2" type="ORF">RDB_LOCUS48265</name>
</gene>
<feature type="transmembrane region" description="Helical" evidence="1">
    <location>
        <begin position="74"/>
        <end position="98"/>
    </location>
</feature>
<evidence type="ECO:0000313" key="2">
    <source>
        <dbReference type="EMBL" id="CAE6435694.1"/>
    </source>
</evidence>
<evidence type="ECO:0008006" key="4">
    <source>
        <dbReference type="Google" id="ProtNLM"/>
    </source>
</evidence>